<reference evidence="6 7" key="1">
    <citation type="journal article" date="2014" name="PLoS ONE">
        <title>Global Analysis of Gene Expression Profiles in Physic Nut (Jatropha curcas L.) Seedlings Exposed to Salt Stress.</title>
        <authorList>
            <person name="Zhang L."/>
            <person name="Zhang C."/>
            <person name="Wu P."/>
            <person name="Chen Y."/>
            <person name="Li M."/>
            <person name="Jiang H."/>
            <person name="Wu G."/>
        </authorList>
    </citation>
    <scope>NUCLEOTIDE SEQUENCE [LARGE SCALE GENOMIC DNA]</scope>
    <source>
        <strain evidence="7">cv. GZQX0401</strain>
        <tissue evidence="6">Young leaves</tissue>
    </source>
</reference>
<dbReference type="AlphaFoldDB" id="A0A067K8Z6"/>
<sequence>MMELKKFLLIFISYSLIITSPFAEAGNDASSAPSASTTTAAATATPTTTSSTKNNLNTDTSSSSGSWPKSSPSGSTPSKPVSPAPAPSGLSLLFSTVPLPTKNPVLKKICDSTSHPEECMSSITPYQTGESDPVSVLKMEMQALRKGFEKAIAKADSLNEDPSTSEMIRSCIDTCLEIYDTALYDLDDALEAVSSHDIDKLKTFLSATVSDISTCEEAFQEEPGAESPLKEFDDELDKLASNNLAIVNALLR</sequence>
<evidence type="ECO:0000313" key="6">
    <source>
        <dbReference type="EMBL" id="KDP28269.1"/>
    </source>
</evidence>
<feature type="chain" id="PRO_5001639348" description="Pectinesterase inhibitor domain-containing protein" evidence="4">
    <location>
        <begin position="26"/>
        <end position="252"/>
    </location>
</feature>
<dbReference type="OrthoDB" id="770764at2759"/>
<evidence type="ECO:0000259" key="5">
    <source>
        <dbReference type="SMART" id="SM00856"/>
    </source>
</evidence>
<feature type="compositionally biased region" description="Low complexity" evidence="3">
    <location>
        <begin position="29"/>
        <end position="79"/>
    </location>
</feature>
<feature type="domain" description="Pectinesterase inhibitor" evidence="5">
    <location>
        <begin position="101"/>
        <end position="246"/>
    </location>
</feature>
<name>A0A067K8Z6_JATCU</name>
<evidence type="ECO:0000256" key="4">
    <source>
        <dbReference type="SAM" id="SignalP"/>
    </source>
</evidence>
<keyword evidence="7" id="KW-1185">Reference proteome</keyword>
<proteinExistence type="inferred from homology"/>
<dbReference type="EMBL" id="KK914782">
    <property type="protein sequence ID" value="KDP28269.1"/>
    <property type="molecule type" value="Genomic_DNA"/>
</dbReference>
<feature type="signal peptide" evidence="4">
    <location>
        <begin position="1"/>
        <end position="25"/>
    </location>
</feature>
<dbReference type="PANTHER" id="PTHR31080:SF107">
    <property type="entry name" value="PECTINESTERASE INHIBITOR DOMAIN-CONTAINING PROTEIN"/>
    <property type="match status" value="1"/>
</dbReference>
<evidence type="ECO:0000256" key="1">
    <source>
        <dbReference type="ARBA" id="ARBA00022729"/>
    </source>
</evidence>
<dbReference type="STRING" id="180498.A0A067K8Z6"/>
<dbReference type="InterPro" id="IPR035513">
    <property type="entry name" value="Invertase/methylesterase_inhib"/>
</dbReference>
<dbReference type="Proteomes" id="UP000027138">
    <property type="component" value="Unassembled WGS sequence"/>
</dbReference>
<dbReference type="InterPro" id="IPR006501">
    <property type="entry name" value="Pectinesterase_inhib_dom"/>
</dbReference>
<dbReference type="GO" id="GO:0004857">
    <property type="term" value="F:enzyme inhibitor activity"/>
    <property type="evidence" value="ECO:0007669"/>
    <property type="project" value="InterPro"/>
</dbReference>
<dbReference type="Pfam" id="PF04043">
    <property type="entry name" value="PMEI"/>
    <property type="match status" value="1"/>
</dbReference>
<dbReference type="CDD" id="cd15800">
    <property type="entry name" value="PMEI-like_2"/>
    <property type="match status" value="1"/>
</dbReference>
<comment type="similarity">
    <text evidence="2">Belongs to the PMEI family.</text>
</comment>
<dbReference type="InterPro" id="IPR051955">
    <property type="entry name" value="PME_Inhibitor"/>
</dbReference>
<protein>
    <recommendedName>
        <fullName evidence="5">Pectinesterase inhibitor domain-containing protein</fullName>
    </recommendedName>
</protein>
<dbReference type="PANTHER" id="PTHR31080">
    <property type="entry name" value="PECTINESTERASE INHIBITOR-LIKE"/>
    <property type="match status" value="1"/>
</dbReference>
<dbReference type="SMART" id="SM00856">
    <property type="entry name" value="PMEI"/>
    <property type="match status" value="1"/>
</dbReference>
<evidence type="ECO:0000256" key="2">
    <source>
        <dbReference type="ARBA" id="ARBA00038471"/>
    </source>
</evidence>
<evidence type="ECO:0000256" key="3">
    <source>
        <dbReference type="SAM" id="MobiDB-lite"/>
    </source>
</evidence>
<accession>A0A067K8Z6</accession>
<dbReference type="FunFam" id="1.20.140.40:FF:000003">
    <property type="entry name" value="Invertase/pectin methylesterase inhibitor family protein"/>
    <property type="match status" value="1"/>
</dbReference>
<dbReference type="NCBIfam" id="TIGR01614">
    <property type="entry name" value="PME_inhib"/>
    <property type="match status" value="1"/>
</dbReference>
<dbReference type="Gene3D" id="1.20.140.40">
    <property type="entry name" value="Invertase/pectin methylesterase inhibitor family protein"/>
    <property type="match status" value="1"/>
</dbReference>
<feature type="region of interest" description="Disordered" evidence="3">
    <location>
        <begin position="27"/>
        <end position="86"/>
    </location>
</feature>
<gene>
    <name evidence="6" type="ORF">JCGZ_14040</name>
</gene>
<organism evidence="6 7">
    <name type="scientific">Jatropha curcas</name>
    <name type="common">Barbados nut</name>
    <dbReference type="NCBI Taxonomy" id="180498"/>
    <lineage>
        <taxon>Eukaryota</taxon>
        <taxon>Viridiplantae</taxon>
        <taxon>Streptophyta</taxon>
        <taxon>Embryophyta</taxon>
        <taxon>Tracheophyta</taxon>
        <taxon>Spermatophyta</taxon>
        <taxon>Magnoliopsida</taxon>
        <taxon>eudicotyledons</taxon>
        <taxon>Gunneridae</taxon>
        <taxon>Pentapetalae</taxon>
        <taxon>rosids</taxon>
        <taxon>fabids</taxon>
        <taxon>Malpighiales</taxon>
        <taxon>Euphorbiaceae</taxon>
        <taxon>Crotonoideae</taxon>
        <taxon>Jatropheae</taxon>
        <taxon>Jatropha</taxon>
    </lineage>
</organism>
<evidence type="ECO:0000313" key="7">
    <source>
        <dbReference type="Proteomes" id="UP000027138"/>
    </source>
</evidence>
<keyword evidence="1 4" id="KW-0732">Signal</keyword>
<dbReference type="SUPFAM" id="SSF101148">
    <property type="entry name" value="Plant invertase/pectin methylesterase inhibitor"/>
    <property type="match status" value="1"/>
</dbReference>